<comment type="similarity">
    <text evidence="1">Belongs to the FAX family.</text>
</comment>
<dbReference type="InterPro" id="IPR010987">
    <property type="entry name" value="Glutathione-S-Trfase_C-like"/>
</dbReference>
<dbReference type="PROSITE" id="PS50405">
    <property type="entry name" value="GST_CTER"/>
    <property type="match status" value="1"/>
</dbReference>
<evidence type="ECO:0000259" key="2">
    <source>
        <dbReference type="PROSITE" id="PS50405"/>
    </source>
</evidence>
<dbReference type="SFLD" id="SFLDG01200">
    <property type="entry name" value="SUF1.1"/>
    <property type="match status" value="1"/>
</dbReference>
<organism evidence="3 4">
    <name type="scientific">Tribonema minus</name>
    <dbReference type="NCBI Taxonomy" id="303371"/>
    <lineage>
        <taxon>Eukaryota</taxon>
        <taxon>Sar</taxon>
        <taxon>Stramenopiles</taxon>
        <taxon>Ochrophyta</taxon>
        <taxon>PX clade</taxon>
        <taxon>Xanthophyceae</taxon>
        <taxon>Tribonematales</taxon>
        <taxon>Tribonemataceae</taxon>
        <taxon>Tribonema</taxon>
    </lineage>
</organism>
<accession>A0A835Z810</accession>
<reference evidence="3" key="1">
    <citation type="submission" date="2021-02" db="EMBL/GenBank/DDBJ databases">
        <title>First Annotated Genome of the Yellow-green Alga Tribonema minus.</title>
        <authorList>
            <person name="Mahan K.M."/>
        </authorList>
    </citation>
    <scope>NUCLEOTIDE SEQUENCE</scope>
    <source>
        <strain evidence="3">UTEX B ZZ1240</strain>
    </source>
</reference>
<proteinExistence type="inferred from homology"/>
<comment type="caution">
    <text evidence="3">The sequence shown here is derived from an EMBL/GenBank/DDBJ whole genome shotgun (WGS) entry which is preliminary data.</text>
</comment>
<evidence type="ECO:0000256" key="1">
    <source>
        <dbReference type="ARBA" id="ARBA00006475"/>
    </source>
</evidence>
<dbReference type="GO" id="GO:0005737">
    <property type="term" value="C:cytoplasm"/>
    <property type="evidence" value="ECO:0007669"/>
    <property type="project" value="TreeGrafter"/>
</dbReference>
<dbReference type="EMBL" id="JAFCMP010000050">
    <property type="protein sequence ID" value="KAG5189422.1"/>
    <property type="molecule type" value="Genomic_DNA"/>
</dbReference>
<dbReference type="Pfam" id="PF17172">
    <property type="entry name" value="GST_N_4"/>
    <property type="match status" value="1"/>
</dbReference>
<dbReference type="InterPro" id="IPR040079">
    <property type="entry name" value="Glutathione_S-Trfase"/>
</dbReference>
<dbReference type="SUPFAM" id="SSF52833">
    <property type="entry name" value="Thioredoxin-like"/>
    <property type="match status" value="1"/>
</dbReference>
<dbReference type="InterPro" id="IPR012336">
    <property type="entry name" value="Thioredoxin-like_fold"/>
</dbReference>
<dbReference type="SFLD" id="SFLDS00019">
    <property type="entry name" value="Glutathione_Transferase_(cytos"/>
    <property type="match status" value="1"/>
</dbReference>
<protein>
    <recommendedName>
        <fullName evidence="2">GST C-terminal domain-containing protein</fullName>
    </recommendedName>
</protein>
<dbReference type="AlphaFoldDB" id="A0A835Z810"/>
<feature type="domain" description="GST C-terminal" evidence="2">
    <location>
        <begin position="162"/>
        <end position="283"/>
    </location>
</feature>
<dbReference type="Proteomes" id="UP000664859">
    <property type="component" value="Unassembled WGS sequence"/>
</dbReference>
<evidence type="ECO:0000313" key="4">
    <source>
        <dbReference type="Proteomes" id="UP000664859"/>
    </source>
</evidence>
<dbReference type="InterPro" id="IPR033468">
    <property type="entry name" value="Metaxin_GST"/>
</dbReference>
<dbReference type="InterPro" id="IPR036249">
    <property type="entry name" value="Thioredoxin-like_sf"/>
</dbReference>
<dbReference type="InterPro" id="IPR026928">
    <property type="entry name" value="FAX/IsoI-like"/>
</dbReference>
<dbReference type="Pfam" id="PF17171">
    <property type="entry name" value="GST_C_6"/>
    <property type="match status" value="1"/>
</dbReference>
<dbReference type="SFLD" id="SFLDG01180">
    <property type="entry name" value="SUF1"/>
    <property type="match status" value="1"/>
</dbReference>
<dbReference type="PANTHER" id="PTHR12289:SF41">
    <property type="entry name" value="FAILED AXON CONNECTIONS-RELATED"/>
    <property type="match status" value="1"/>
</dbReference>
<dbReference type="Gene3D" id="1.20.1050.10">
    <property type="match status" value="1"/>
</dbReference>
<dbReference type="SUPFAM" id="SSF47616">
    <property type="entry name" value="GST C-terminal domain-like"/>
    <property type="match status" value="1"/>
</dbReference>
<gene>
    <name evidence="3" type="ORF">JKP88DRAFT_252852</name>
</gene>
<dbReference type="InterPro" id="IPR050931">
    <property type="entry name" value="Mito_Protein_Transport_Metaxin"/>
</dbReference>
<dbReference type="InterPro" id="IPR036282">
    <property type="entry name" value="Glutathione-S-Trfase_C_sf"/>
</dbReference>
<dbReference type="PANTHER" id="PTHR12289">
    <property type="entry name" value="METAXIN RELATED"/>
    <property type="match status" value="1"/>
</dbReference>
<dbReference type="OrthoDB" id="5809458at2759"/>
<name>A0A835Z810_9STRA</name>
<evidence type="ECO:0000313" key="3">
    <source>
        <dbReference type="EMBL" id="KAG5189422.1"/>
    </source>
</evidence>
<sequence>MHIIAALLRPASAEKLCILASRMTPAIHNNVSCHFRVTPHVICASQSGITRSGWYACDYPTTVVVQVEAYLRLTGIPFTVKFGTTVGRYGKLPFIELNGEQHADSSTIVEVLTEKFGHDLNKGLSMEQRAVGHSFQRMIEESLYWHIVYSRWQDEAGFASAVPAYFGQIGFVMHKYVDYLMRPTLVKELHGQGTGRLPPDVVLDRCGKDLAAISTYLGDKPFFLGTAGPTYADVCIFAMLDWLFNSGVTTMLDAKAAEFMNLPAFVQRMNGLLYPSEEHAPST</sequence>
<keyword evidence="4" id="KW-1185">Reference proteome</keyword>